<sequence length="209" mass="22718">MSTPASLQTAAAQTPADLTPAPAQTIGPFYGYALPFPDGEKLVDRSHPQAVRLHGTVYDGDGVPVPDSLLEIWQADEQGRISAEHGSLIRDGYTFTGWGRTPVDNVGRYHFTTVNPGPTAAGKAPFILLTVFARGLLDRLFTRIYLPEDTEALAADPLLSSLPEERRRTLIATREHNGDLRFDVHLQGGQETVFLQYPNTPQVTGPVTG</sequence>
<keyword evidence="3 5" id="KW-0560">Oxidoreductase</keyword>
<evidence type="ECO:0000313" key="6">
    <source>
        <dbReference type="Proteomes" id="UP001251870"/>
    </source>
</evidence>
<reference evidence="5 6" key="1">
    <citation type="submission" date="2023-09" db="EMBL/GenBank/DDBJ databases">
        <title>Description of three actinobacteria isolated from air of manufacturing shop in a pharmaceutical factory.</title>
        <authorList>
            <person name="Zhang D.-F."/>
        </authorList>
    </citation>
    <scope>NUCLEOTIDE SEQUENCE [LARGE SCALE GENOMIC DNA]</scope>
    <source>
        <strain evidence="5 6">LY-0111</strain>
    </source>
</reference>
<dbReference type="InterPro" id="IPR000627">
    <property type="entry name" value="Intradiol_dOase_C"/>
</dbReference>
<dbReference type="InterPro" id="IPR012786">
    <property type="entry name" value="Protocat_dOase_a"/>
</dbReference>
<dbReference type="PANTHER" id="PTHR33711">
    <property type="entry name" value="DIOXYGENASE, PUTATIVE (AFU_ORTHOLOGUE AFUA_2G02910)-RELATED"/>
    <property type="match status" value="1"/>
</dbReference>
<evidence type="ECO:0000256" key="2">
    <source>
        <dbReference type="ARBA" id="ARBA00022964"/>
    </source>
</evidence>
<keyword evidence="2" id="KW-0223">Dioxygenase</keyword>
<evidence type="ECO:0000313" key="5">
    <source>
        <dbReference type="EMBL" id="MDR8019922.1"/>
    </source>
</evidence>
<dbReference type="Proteomes" id="UP001251870">
    <property type="component" value="Unassembled WGS sequence"/>
</dbReference>
<accession>A0ABU2DTU7</accession>
<dbReference type="RefSeq" id="WP_310548909.1">
    <property type="nucleotide sequence ID" value="NZ_JAVKGR010000013.1"/>
</dbReference>
<evidence type="ECO:0000256" key="1">
    <source>
        <dbReference type="ARBA" id="ARBA00007825"/>
    </source>
</evidence>
<protein>
    <submittedName>
        <fullName evidence="5">Protocatechuate 3,4-dioxygenase subunit alpha</fullName>
        <ecNumber evidence="5">1.13.11.3</ecNumber>
    </submittedName>
</protein>
<comment type="similarity">
    <text evidence="1">Belongs to the intradiol ring-cleavage dioxygenase family.</text>
</comment>
<dbReference type="Gene3D" id="2.60.130.10">
    <property type="entry name" value="Aromatic compound dioxygenase"/>
    <property type="match status" value="1"/>
</dbReference>
<comment type="caution">
    <text evidence="5">The sequence shown here is derived from an EMBL/GenBank/DDBJ whole genome shotgun (WGS) entry which is preliminary data.</text>
</comment>
<gene>
    <name evidence="5" type="primary">pcaG</name>
    <name evidence="5" type="ORF">RIL96_10145</name>
</gene>
<dbReference type="InterPro" id="IPR015889">
    <property type="entry name" value="Intradiol_dOase_core"/>
</dbReference>
<dbReference type="NCBIfam" id="TIGR02423">
    <property type="entry name" value="protocat_alph"/>
    <property type="match status" value="1"/>
</dbReference>
<organism evidence="5 6">
    <name type="scientific">Nesterenkonia aerolata</name>
    <dbReference type="NCBI Taxonomy" id="3074079"/>
    <lineage>
        <taxon>Bacteria</taxon>
        <taxon>Bacillati</taxon>
        <taxon>Actinomycetota</taxon>
        <taxon>Actinomycetes</taxon>
        <taxon>Micrococcales</taxon>
        <taxon>Micrococcaceae</taxon>
        <taxon>Nesterenkonia</taxon>
    </lineage>
</organism>
<evidence type="ECO:0000259" key="4">
    <source>
        <dbReference type="Pfam" id="PF00775"/>
    </source>
</evidence>
<name>A0ABU2DTU7_9MICC</name>
<dbReference type="Pfam" id="PF00775">
    <property type="entry name" value="Dioxygenase_C"/>
    <property type="match status" value="1"/>
</dbReference>
<dbReference type="InterPro" id="IPR050770">
    <property type="entry name" value="Intradiol_RC_Dioxygenase"/>
</dbReference>
<feature type="domain" description="Intradiol ring-cleavage dioxygenases" evidence="4">
    <location>
        <begin position="49"/>
        <end position="179"/>
    </location>
</feature>
<dbReference type="EC" id="1.13.11.3" evidence="5"/>
<dbReference type="EMBL" id="JAVKGR010000013">
    <property type="protein sequence ID" value="MDR8019922.1"/>
    <property type="molecule type" value="Genomic_DNA"/>
</dbReference>
<dbReference type="SUPFAM" id="SSF49482">
    <property type="entry name" value="Aromatic compound dioxygenase"/>
    <property type="match status" value="1"/>
</dbReference>
<dbReference type="GO" id="GO:0018578">
    <property type="term" value="F:protocatechuate 3,4-dioxygenase activity"/>
    <property type="evidence" value="ECO:0007669"/>
    <property type="project" value="UniProtKB-EC"/>
</dbReference>
<dbReference type="CDD" id="cd03463">
    <property type="entry name" value="3_4-PCD_alpha"/>
    <property type="match status" value="1"/>
</dbReference>
<evidence type="ECO:0000256" key="3">
    <source>
        <dbReference type="ARBA" id="ARBA00023002"/>
    </source>
</evidence>
<keyword evidence="6" id="KW-1185">Reference proteome</keyword>
<dbReference type="PANTHER" id="PTHR33711:SF9">
    <property type="entry name" value="PROTOCATECHUATE 3,4-DIOXYGENASE ALPHA CHAIN"/>
    <property type="match status" value="1"/>
</dbReference>
<proteinExistence type="inferred from homology"/>